<dbReference type="AlphaFoldDB" id="A0A8H8A1U7"/>
<comment type="caution">
    <text evidence="2">The sequence shown here is derived from an EMBL/GenBank/DDBJ whole genome shotgun (WGS) entry which is preliminary data.</text>
</comment>
<feature type="compositionally biased region" description="Low complexity" evidence="1">
    <location>
        <begin position="64"/>
        <end position="76"/>
    </location>
</feature>
<organism evidence="2 3">
    <name type="scientific">Olpidium bornovanus</name>
    <dbReference type="NCBI Taxonomy" id="278681"/>
    <lineage>
        <taxon>Eukaryota</taxon>
        <taxon>Fungi</taxon>
        <taxon>Fungi incertae sedis</taxon>
        <taxon>Olpidiomycota</taxon>
        <taxon>Olpidiomycotina</taxon>
        <taxon>Olpidiomycetes</taxon>
        <taxon>Olpidiales</taxon>
        <taxon>Olpidiaceae</taxon>
        <taxon>Olpidium</taxon>
    </lineage>
</organism>
<keyword evidence="3" id="KW-1185">Reference proteome</keyword>
<feature type="region of interest" description="Disordered" evidence="1">
    <location>
        <begin position="61"/>
        <end position="219"/>
    </location>
</feature>
<evidence type="ECO:0000313" key="3">
    <source>
        <dbReference type="Proteomes" id="UP000673691"/>
    </source>
</evidence>
<evidence type="ECO:0000256" key="1">
    <source>
        <dbReference type="SAM" id="MobiDB-lite"/>
    </source>
</evidence>
<reference evidence="2 3" key="1">
    <citation type="journal article" name="Sci. Rep.">
        <title>Genome-scale phylogenetic analyses confirm Olpidium as the closest living zoosporic fungus to the non-flagellated, terrestrial fungi.</title>
        <authorList>
            <person name="Chang Y."/>
            <person name="Rochon D."/>
            <person name="Sekimoto S."/>
            <person name="Wang Y."/>
            <person name="Chovatia M."/>
            <person name="Sandor L."/>
            <person name="Salamov A."/>
            <person name="Grigoriev I.V."/>
            <person name="Stajich J.E."/>
            <person name="Spatafora J.W."/>
        </authorList>
    </citation>
    <scope>NUCLEOTIDE SEQUENCE [LARGE SCALE GENOMIC DNA]</scope>
    <source>
        <strain evidence="2">S191</strain>
    </source>
</reference>
<gene>
    <name evidence="2" type="ORF">BJ554DRAFT_7988</name>
</gene>
<accession>A0A8H8A1U7</accession>
<evidence type="ECO:0000313" key="2">
    <source>
        <dbReference type="EMBL" id="KAG5463390.1"/>
    </source>
</evidence>
<name>A0A8H8A1U7_9FUNG</name>
<dbReference type="Proteomes" id="UP000673691">
    <property type="component" value="Unassembled WGS sequence"/>
</dbReference>
<dbReference type="EMBL" id="JAEFCI010000679">
    <property type="protein sequence ID" value="KAG5463390.1"/>
    <property type="molecule type" value="Genomic_DNA"/>
</dbReference>
<feature type="non-terminal residue" evidence="2">
    <location>
        <position position="246"/>
    </location>
</feature>
<protein>
    <submittedName>
        <fullName evidence="2">Uncharacterized protein</fullName>
    </submittedName>
</protein>
<proteinExistence type="predicted"/>
<sequence length="246" mass="26115">MSKAAGDYPGMQEVFYRAEMPLPVPQSPAAVTLPSMAGVLSEVSPVQCVPPGYGYLPYHHQKQLQHQQQPQQPQRRQSADRCEPTPSVATPVLPQPASAEAFANSPNVVSQRDGRQAQGQDHLPRPRSPGQHAQDHQGPSAGLRSRLPSHPGKVAVPTGGFNGAAKGDLSGRSLWLEPQHATSQYPPAGPPASYPGSPEIPRTPPPASADVVSTTEEADPTNTNIYTAVYSGVPVYEMVSRGIAVM</sequence>